<keyword evidence="2" id="KW-1185">Reference proteome</keyword>
<accession>A0A1B7N890</accession>
<protein>
    <submittedName>
        <fullName evidence="1">Uncharacterized protein</fullName>
    </submittedName>
</protein>
<evidence type="ECO:0000313" key="2">
    <source>
        <dbReference type="Proteomes" id="UP000092154"/>
    </source>
</evidence>
<sequence>MLHSNFGEFLDEIRGLQFNETPSYDRWGRLFGGISERGESLPFDSAASHIAGKSSIKDFCSALESSRCRIRWQDPSNRVNTLGQLLPSTDSIVRPDQLIYVQLLPGISIEDYTVGQGDPSYWLDPSLSDQAWPTVPLPAVVLRLREVERELLSELTGRLNSYGKPVATNVRANDHFAGRCTRWVQTPSLAPPAGMRLTGSQSGNGLASSSQFTQGVWLIMGSRR</sequence>
<reference evidence="1 2" key="1">
    <citation type="submission" date="2016-06" db="EMBL/GenBank/DDBJ databases">
        <title>Comparative genomics of the ectomycorrhizal sister species Rhizopogon vinicolor and Rhizopogon vesiculosus (Basidiomycota: Boletales) reveals a divergence of the mating type B locus.</title>
        <authorList>
            <consortium name="DOE Joint Genome Institute"/>
            <person name="Mujic A.B."/>
            <person name="Kuo A."/>
            <person name="Tritt A."/>
            <person name="Lipzen A."/>
            <person name="Chen C."/>
            <person name="Johnson J."/>
            <person name="Sharma A."/>
            <person name="Barry K."/>
            <person name="Grigoriev I.V."/>
            <person name="Spatafora J.W."/>
        </authorList>
    </citation>
    <scope>NUCLEOTIDE SEQUENCE [LARGE SCALE GENOMIC DNA]</scope>
    <source>
        <strain evidence="1 2">AM-OR11-026</strain>
    </source>
</reference>
<evidence type="ECO:0000313" key="1">
    <source>
        <dbReference type="EMBL" id="OAX41047.1"/>
    </source>
</evidence>
<dbReference type="EMBL" id="KV448192">
    <property type="protein sequence ID" value="OAX41047.1"/>
    <property type="molecule type" value="Genomic_DNA"/>
</dbReference>
<name>A0A1B7N890_9AGAM</name>
<dbReference type="AlphaFoldDB" id="A0A1B7N890"/>
<proteinExistence type="predicted"/>
<dbReference type="InParanoid" id="A0A1B7N890"/>
<dbReference type="Proteomes" id="UP000092154">
    <property type="component" value="Unassembled WGS sequence"/>
</dbReference>
<gene>
    <name evidence="1" type="ORF">K503DRAFT_780972</name>
</gene>
<organism evidence="1 2">
    <name type="scientific">Rhizopogon vinicolor AM-OR11-026</name>
    <dbReference type="NCBI Taxonomy" id="1314800"/>
    <lineage>
        <taxon>Eukaryota</taxon>
        <taxon>Fungi</taxon>
        <taxon>Dikarya</taxon>
        <taxon>Basidiomycota</taxon>
        <taxon>Agaricomycotina</taxon>
        <taxon>Agaricomycetes</taxon>
        <taxon>Agaricomycetidae</taxon>
        <taxon>Boletales</taxon>
        <taxon>Suillineae</taxon>
        <taxon>Rhizopogonaceae</taxon>
        <taxon>Rhizopogon</taxon>
    </lineage>
</organism>